<dbReference type="GeneID" id="28842551"/>
<dbReference type="OrthoDB" id="37297at2759"/>
<evidence type="ECO:0000256" key="2">
    <source>
        <dbReference type="SAM" id="Phobius"/>
    </source>
</evidence>
<evidence type="ECO:0000313" key="4">
    <source>
        <dbReference type="Proteomes" id="UP000091956"/>
    </source>
</evidence>
<keyword evidence="2" id="KW-0812">Transmembrane</keyword>
<dbReference type="STRING" id="342668.A0A1B8GA91"/>
<reference evidence="4" key="2">
    <citation type="journal article" date="2018" name="Nat. Commun.">
        <title>Extreme sensitivity to ultraviolet light in the fungal pathogen causing white-nose syndrome of bats.</title>
        <authorList>
            <person name="Palmer J.M."/>
            <person name="Drees K.P."/>
            <person name="Foster J.T."/>
            <person name="Lindner D.L."/>
        </authorList>
    </citation>
    <scope>NUCLEOTIDE SEQUENCE [LARGE SCALE GENOMIC DNA]</scope>
    <source>
        <strain evidence="4">UAMH 10579</strain>
    </source>
</reference>
<keyword evidence="4" id="KW-1185">Reference proteome</keyword>
<dbReference type="AlphaFoldDB" id="A0A1B8GA91"/>
<evidence type="ECO:0000256" key="1">
    <source>
        <dbReference type="SAM" id="MobiDB-lite"/>
    </source>
</evidence>
<organism evidence="3 4">
    <name type="scientific">Pseudogymnoascus verrucosus</name>
    <dbReference type="NCBI Taxonomy" id="342668"/>
    <lineage>
        <taxon>Eukaryota</taxon>
        <taxon>Fungi</taxon>
        <taxon>Dikarya</taxon>
        <taxon>Ascomycota</taxon>
        <taxon>Pezizomycotina</taxon>
        <taxon>Leotiomycetes</taxon>
        <taxon>Thelebolales</taxon>
        <taxon>Thelebolaceae</taxon>
        <taxon>Pseudogymnoascus</taxon>
    </lineage>
</organism>
<keyword evidence="2" id="KW-1133">Transmembrane helix</keyword>
<feature type="transmembrane region" description="Helical" evidence="2">
    <location>
        <begin position="51"/>
        <end position="71"/>
    </location>
</feature>
<gene>
    <name evidence="3" type="ORF">VE01_09165</name>
</gene>
<dbReference type="EMBL" id="KV460262">
    <property type="protein sequence ID" value="OBT92765.1"/>
    <property type="molecule type" value="Genomic_DNA"/>
</dbReference>
<proteinExistence type="predicted"/>
<name>A0A1B8GA91_9PEZI</name>
<dbReference type="Proteomes" id="UP000091956">
    <property type="component" value="Unassembled WGS sequence"/>
</dbReference>
<feature type="region of interest" description="Disordered" evidence="1">
    <location>
        <begin position="281"/>
        <end position="336"/>
    </location>
</feature>
<accession>A0A1B8GA91</accession>
<keyword evidence="2" id="KW-0472">Membrane</keyword>
<dbReference type="RefSeq" id="XP_018126498.1">
    <property type="nucleotide sequence ID" value="XM_018278581.2"/>
</dbReference>
<feature type="compositionally biased region" description="Polar residues" evidence="1">
    <location>
        <begin position="312"/>
        <end position="330"/>
    </location>
</feature>
<evidence type="ECO:0000313" key="3">
    <source>
        <dbReference type="EMBL" id="OBT92765.1"/>
    </source>
</evidence>
<reference evidence="3 4" key="1">
    <citation type="submission" date="2016-03" db="EMBL/GenBank/DDBJ databases">
        <title>Comparative genomics of Pseudogymnoascus destructans, the fungus causing white-nose syndrome of bats.</title>
        <authorList>
            <person name="Palmer J.M."/>
            <person name="Drees K.P."/>
            <person name="Foster J.T."/>
            <person name="Lindner D.L."/>
        </authorList>
    </citation>
    <scope>NUCLEOTIDE SEQUENCE [LARGE SCALE GENOMIC DNA]</scope>
    <source>
        <strain evidence="3 4">UAMH 10579</strain>
    </source>
</reference>
<sequence>MAQMFRAFRATSSLFRLNRLPLSVHARVRRDGGNALVQGVRLKKAPKSRRYILGSAIGILMMYNIFTKVAFAPLDKLADEFEKEGTISDSETPEELEDALFIPFPGTIKQIPQSPYRGSDPEWQEYIKFSKDLELIKKVRIELAEITRRSVENAKGGKGARILKHWLDVIYPSGPPPAFVHSGIEITDDFVSWTTVPIDQETVLRLHQALFPVAVAKASWKFVQVLFSQDPEEKTRSIMRAHYRLPDPAEVKKTYPALASSDKKVTEEKVRQARVTGGVGVTTQAGNFNNSTAQQTQESANKQPGDIGEKALQTQSNAASAAKNGNQNASDPPEHRTIRDSHMYKMMTKRCSHALFTFRFTNTANWKQVKVIPRGSIVVTGWVEIETQLDFVTLEVIGVWDPKTKTYDARNCQLGVRRTRRKKQSPRPF</sequence>
<feature type="compositionally biased region" description="Polar residues" evidence="1">
    <location>
        <begin position="287"/>
        <end position="302"/>
    </location>
</feature>
<protein>
    <submittedName>
        <fullName evidence="3">Uncharacterized protein</fullName>
    </submittedName>
</protein>